<accession>A0A974XHX8</accession>
<dbReference type="RefSeq" id="WP_207324079.1">
    <property type="nucleotide sequence ID" value="NZ_CP071504.1"/>
</dbReference>
<keyword evidence="2" id="KW-1185">Reference proteome</keyword>
<sequence length="419" mass="49043">MVTETPQQRIMRLQHATNAVVMHDPSDSFTNLIENNESLFRGFRLVYSTNNLDAEFSHSSLREIEEHCPTLKKYFYGTGLLFYSENHYEDTKRKGRIEIPLDYSLSLDSNAAERFRVWEGGGSLDKEENRFEGLVRFIKEGKEQGFNFDYSFFIIENLIDSMKPENHRPFNTIRALKRFDYLEYEKDSFDIRNPKFSESLEASGQRAIEALHAFHSSSEIKGFLDRRMGLYLILLKAILLREQKDLNLNKQMELLVEYSLDALGAFAKTEIYFAWKLLKHGKNFRFFDPISQLGKKSLHKIKGMAWDLFAIRYQETLASKSNIGDFYVPFFASFDNRFVELTKACPIRAVIIDDIDKRVMTIYLDEYEFMVDLNESISPELNHRLQDPDEKIKRMSRKLTAADLKLKADELELALSEYC</sequence>
<dbReference type="Proteomes" id="UP000663281">
    <property type="component" value="Chromosome"/>
</dbReference>
<gene>
    <name evidence="1" type="ORF">JYB88_10445</name>
</gene>
<protein>
    <submittedName>
        <fullName evidence="1">Uncharacterized protein</fullName>
    </submittedName>
</protein>
<proteinExistence type="predicted"/>
<dbReference type="KEGG" id="scyp:JYB88_10445"/>
<organism evidence="1 2">
    <name type="scientific">Shewanella cyperi</name>
    <dbReference type="NCBI Taxonomy" id="2814292"/>
    <lineage>
        <taxon>Bacteria</taxon>
        <taxon>Pseudomonadati</taxon>
        <taxon>Pseudomonadota</taxon>
        <taxon>Gammaproteobacteria</taxon>
        <taxon>Alteromonadales</taxon>
        <taxon>Shewanellaceae</taxon>
        <taxon>Shewanella</taxon>
    </lineage>
</organism>
<evidence type="ECO:0000313" key="1">
    <source>
        <dbReference type="EMBL" id="QSX28705.1"/>
    </source>
</evidence>
<evidence type="ECO:0000313" key="2">
    <source>
        <dbReference type="Proteomes" id="UP000663281"/>
    </source>
</evidence>
<dbReference type="EMBL" id="CP071504">
    <property type="protein sequence ID" value="QSX28705.1"/>
    <property type="molecule type" value="Genomic_DNA"/>
</dbReference>
<dbReference type="AlphaFoldDB" id="A0A974XHX8"/>
<reference evidence="1 2" key="1">
    <citation type="submission" date="2021-03" db="EMBL/GenBank/DDBJ databases">
        <title>Novel species identification of genus Shewanella.</title>
        <authorList>
            <person name="Liu G."/>
            <person name="Zhang Q."/>
        </authorList>
    </citation>
    <scope>NUCLEOTIDE SEQUENCE [LARGE SCALE GENOMIC DNA]</scope>
    <source>
        <strain evidence="1 2">FJAT-53726</strain>
    </source>
</reference>
<name>A0A974XHX8_9GAMM</name>